<dbReference type="EnsemblProtists" id="EKX55466">
    <property type="protein sequence ID" value="EKX55466"/>
    <property type="gene ID" value="GUITHDRAFT_131660"/>
</dbReference>
<reference evidence="2" key="3">
    <citation type="submission" date="2015-06" db="UniProtKB">
        <authorList>
            <consortium name="EnsemblProtists"/>
        </authorList>
    </citation>
    <scope>IDENTIFICATION</scope>
</reference>
<sequence length="372" mass="42772">MVRRSAIGLMLQGTQIEHKMDKDDVRRQVDGVEVTAETIHPLLLGNDEPGSKVLLRLRKMATDETIEVVVQRFEIAKHEEQKKAIECWNNLEESNQSKISTLDRLVQSHQEQAREYVLQSMSCLRDVISIGEEKEDEYTSLIQQLEITCTKKDQETQRIEKAVADLNSQLLTLRDELISQTTQRDKTRAEYLKAKDRLSYEKEKRALAEDKYRETNHQLRSEKEVQRILLHSFDTFYSIFENQAQEINLLLVSCQSLIQEYKASKDIPFNPPPLNQVMQGFALDTSKLNMTGLNDLLKNFSQTTLSLTPQKMDNKAKFVPVKANSIKLQQYDPKEAVFGKKKIVLEAVVADQTSKNRVPELLGLSLEMLCSK</sequence>
<evidence type="ECO:0000313" key="2">
    <source>
        <dbReference type="EnsemblProtists" id="EKX55466"/>
    </source>
</evidence>
<accession>L1K3S5</accession>
<evidence type="ECO:0000313" key="3">
    <source>
        <dbReference type="Proteomes" id="UP000011087"/>
    </source>
</evidence>
<organism evidence="1">
    <name type="scientific">Guillardia theta (strain CCMP2712)</name>
    <name type="common">Cryptophyte</name>
    <dbReference type="NCBI Taxonomy" id="905079"/>
    <lineage>
        <taxon>Eukaryota</taxon>
        <taxon>Cryptophyceae</taxon>
        <taxon>Pyrenomonadales</taxon>
        <taxon>Geminigeraceae</taxon>
        <taxon>Guillardia</taxon>
    </lineage>
</organism>
<name>L1K3S5_GUITC</name>
<dbReference type="EMBL" id="JH992965">
    <property type="protein sequence ID" value="EKX55466.1"/>
    <property type="molecule type" value="Genomic_DNA"/>
</dbReference>
<proteinExistence type="predicted"/>
<dbReference type="GeneID" id="17312176"/>
<dbReference type="HOGENOM" id="CLU_744850_0_0_1"/>
<reference evidence="1 3" key="1">
    <citation type="journal article" date="2012" name="Nature">
        <title>Algal genomes reveal evolutionary mosaicism and the fate of nucleomorphs.</title>
        <authorList>
            <consortium name="DOE Joint Genome Institute"/>
            <person name="Curtis B.A."/>
            <person name="Tanifuji G."/>
            <person name="Burki F."/>
            <person name="Gruber A."/>
            <person name="Irimia M."/>
            <person name="Maruyama S."/>
            <person name="Arias M.C."/>
            <person name="Ball S.G."/>
            <person name="Gile G.H."/>
            <person name="Hirakawa Y."/>
            <person name="Hopkins J.F."/>
            <person name="Kuo A."/>
            <person name="Rensing S.A."/>
            <person name="Schmutz J."/>
            <person name="Symeonidi A."/>
            <person name="Elias M."/>
            <person name="Eveleigh R.J."/>
            <person name="Herman E.K."/>
            <person name="Klute M.J."/>
            <person name="Nakayama T."/>
            <person name="Obornik M."/>
            <person name="Reyes-Prieto A."/>
            <person name="Armbrust E.V."/>
            <person name="Aves S.J."/>
            <person name="Beiko R.G."/>
            <person name="Coutinho P."/>
            <person name="Dacks J.B."/>
            <person name="Durnford D.G."/>
            <person name="Fast N.M."/>
            <person name="Green B.R."/>
            <person name="Grisdale C.J."/>
            <person name="Hempel F."/>
            <person name="Henrissat B."/>
            <person name="Hoppner M.P."/>
            <person name="Ishida K."/>
            <person name="Kim E."/>
            <person name="Koreny L."/>
            <person name="Kroth P.G."/>
            <person name="Liu Y."/>
            <person name="Malik S.B."/>
            <person name="Maier U.G."/>
            <person name="McRose D."/>
            <person name="Mock T."/>
            <person name="Neilson J.A."/>
            <person name="Onodera N.T."/>
            <person name="Poole A.M."/>
            <person name="Pritham E.J."/>
            <person name="Richards T.A."/>
            <person name="Rocap G."/>
            <person name="Roy S.W."/>
            <person name="Sarai C."/>
            <person name="Schaack S."/>
            <person name="Shirato S."/>
            <person name="Slamovits C.H."/>
            <person name="Spencer D.F."/>
            <person name="Suzuki S."/>
            <person name="Worden A.Z."/>
            <person name="Zauner S."/>
            <person name="Barry K."/>
            <person name="Bell C."/>
            <person name="Bharti A.K."/>
            <person name="Crow J.A."/>
            <person name="Grimwood J."/>
            <person name="Kramer R."/>
            <person name="Lindquist E."/>
            <person name="Lucas S."/>
            <person name="Salamov A."/>
            <person name="McFadden G.I."/>
            <person name="Lane C.E."/>
            <person name="Keeling P.J."/>
            <person name="Gray M.W."/>
            <person name="Grigoriev I.V."/>
            <person name="Archibald J.M."/>
        </authorList>
    </citation>
    <scope>NUCLEOTIDE SEQUENCE</scope>
    <source>
        <strain evidence="1 3">CCMP2712</strain>
    </source>
</reference>
<protein>
    <submittedName>
        <fullName evidence="1 2">Uncharacterized protein</fullName>
    </submittedName>
</protein>
<gene>
    <name evidence="1" type="ORF">GUITHDRAFT_131660</name>
</gene>
<evidence type="ECO:0000313" key="1">
    <source>
        <dbReference type="EMBL" id="EKX55466.1"/>
    </source>
</evidence>
<dbReference type="Proteomes" id="UP000011087">
    <property type="component" value="Unassembled WGS sequence"/>
</dbReference>
<keyword evidence="3" id="KW-1185">Reference proteome</keyword>
<dbReference type="PaxDb" id="55529-EKX55466"/>
<dbReference type="KEGG" id="gtt:GUITHDRAFT_131660"/>
<dbReference type="AlphaFoldDB" id="L1K3S5"/>
<reference evidence="3" key="2">
    <citation type="submission" date="2012-11" db="EMBL/GenBank/DDBJ databases">
        <authorList>
            <person name="Kuo A."/>
            <person name="Curtis B.A."/>
            <person name="Tanifuji G."/>
            <person name="Burki F."/>
            <person name="Gruber A."/>
            <person name="Irimia M."/>
            <person name="Maruyama S."/>
            <person name="Arias M.C."/>
            <person name="Ball S.G."/>
            <person name="Gile G.H."/>
            <person name="Hirakawa Y."/>
            <person name="Hopkins J.F."/>
            <person name="Rensing S.A."/>
            <person name="Schmutz J."/>
            <person name="Symeonidi A."/>
            <person name="Elias M."/>
            <person name="Eveleigh R.J."/>
            <person name="Herman E.K."/>
            <person name="Klute M.J."/>
            <person name="Nakayama T."/>
            <person name="Obornik M."/>
            <person name="Reyes-Prieto A."/>
            <person name="Armbrust E.V."/>
            <person name="Aves S.J."/>
            <person name="Beiko R.G."/>
            <person name="Coutinho P."/>
            <person name="Dacks J.B."/>
            <person name="Durnford D.G."/>
            <person name="Fast N.M."/>
            <person name="Green B.R."/>
            <person name="Grisdale C."/>
            <person name="Hempe F."/>
            <person name="Henrissat B."/>
            <person name="Hoppner M.P."/>
            <person name="Ishida K.-I."/>
            <person name="Kim E."/>
            <person name="Koreny L."/>
            <person name="Kroth P.G."/>
            <person name="Liu Y."/>
            <person name="Malik S.-B."/>
            <person name="Maier U.G."/>
            <person name="McRose D."/>
            <person name="Mock T."/>
            <person name="Neilson J.A."/>
            <person name="Onodera N.T."/>
            <person name="Poole A.M."/>
            <person name="Pritham E.J."/>
            <person name="Richards T.A."/>
            <person name="Rocap G."/>
            <person name="Roy S.W."/>
            <person name="Sarai C."/>
            <person name="Schaack S."/>
            <person name="Shirato S."/>
            <person name="Slamovits C.H."/>
            <person name="Spencer D.F."/>
            <person name="Suzuki S."/>
            <person name="Worden A.Z."/>
            <person name="Zauner S."/>
            <person name="Barry K."/>
            <person name="Bell C."/>
            <person name="Bharti A.K."/>
            <person name="Crow J.A."/>
            <person name="Grimwood J."/>
            <person name="Kramer R."/>
            <person name="Lindquist E."/>
            <person name="Lucas S."/>
            <person name="Salamov A."/>
            <person name="McFadden G.I."/>
            <person name="Lane C.E."/>
            <person name="Keeling P.J."/>
            <person name="Gray M.W."/>
            <person name="Grigoriev I.V."/>
            <person name="Archibald J.M."/>
        </authorList>
    </citation>
    <scope>NUCLEOTIDE SEQUENCE</scope>
    <source>
        <strain evidence="3">CCMP2712</strain>
    </source>
</reference>
<dbReference type="RefSeq" id="XP_005842446.1">
    <property type="nucleotide sequence ID" value="XM_005842389.1"/>
</dbReference>